<sequence>MDSPVFHRVAAVSTQERARELARYGVIGSAPRPDLVALVELAASVADVPMATINLLTDAEQYQVATVGFEASVCSLDDSMCSVSVEESEPVVVPDATRDPRFAQNPFVDGRIGDVRFYGGHQLRTPSGVVVGTLCVFDSEPRELDEHARRHLRVLADRVVDVLELELRSRQLTRTIDELEGVATELRRSNDELAAFAGQVSHDVRNPLAAIRMSLDLILEDAEDAEDRSLDPGSMLVGVRRASRATDRLQRIVVDLLDFARAGGQQDPVPVDLAVLVADVRSDLEVALKEASVDVGELPVVVGEPARLWAIVQNLLTNAAKFTRDGEPARIEVRAEHQSEVGRWRISVIDHGRGIPAEARERVFLPLTRLSSDVEGSGIGLATVRRIVEGAGGRVGIEETPGGGTTLWFEMPAVPPSP</sequence>
<keyword evidence="8" id="KW-0067">ATP-binding</keyword>
<dbReference type="SUPFAM" id="SSF47384">
    <property type="entry name" value="Homodimeric domain of signal transducing histidine kinase"/>
    <property type="match status" value="1"/>
</dbReference>
<dbReference type="Gene3D" id="3.30.565.10">
    <property type="entry name" value="Histidine kinase-like ATPase, C-terminal domain"/>
    <property type="match status" value="1"/>
</dbReference>
<dbReference type="PRINTS" id="PR00344">
    <property type="entry name" value="BCTRLSENSOR"/>
</dbReference>
<comment type="subcellular location">
    <subcellularLocation>
        <location evidence="2">Cell membrane</location>
    </subcellularLocation>
</comment>
<comment type="caution">
    <text evidence="13">The sequence shown here is derived from an EMBL/GenBank/DDBJ whole genome shotgun (WGS) entry which is preliminary data.</text>
</comment>
<dbReference type="PROSITE" id="PS50109">
    <property type="entry name" value="HIS_KIN"/>
    <property type="match status" value="1"/>
</dbReference>
<dbReference type="SMART" id="SM00387">
    <property type="entry name" value="HATPase_c"/>
    <property type="match status" value="1"/>
</dbReference>
<dbReference type="GO" id="GO:0030295">
    <property type="term" value="F:protein kinase activator activity"/>
    <property type="evidence" value="ECO:0007669"/>
    <property type="project" value="TreeGrafter"/>
</dbReference>
<comment type="catalytic activity">
    <reaction evidence="1">
        <text>ATP + protein L-histidine = ADP + protein N-phospho-L-histidine.</text>
        <dbReference type="EC" id="2.7.13.3"/>
    </reaction>
</comment>
<evidence type="ECO:0000313" key="13">
    <source>
        <dbReference type="EMBL" id="MBF4160530.1"/>
    </source>
</evidence>
<dbReference type="InterPro" id="IPR029016">
    <property type="entry name" value="GAF-like_dom_sf"/>
</dbReference>
<dbReference type="GO" id="GO:0007234">
    <property type="term" value="P:osmosensory signaling via phosphorelay pathway"/>
    <property type="evidence" value="ECO:0007669"/>
    <property type="project" value="TreeGrafter"/>
</dbReference>
<dbReference type="SMART" id="SM00388">
    <property type="entry name" value="HisKA"/>
    <property type="match status" value="1"/>
</dbReference>
<dbReference type="InterPro" id="IPR003594">
    <property type="entry name" value="HATPase_dom"/>
</dbReference>
<dbReference type="InterPro" id="IPR036097">
    <property type="entry name" value="HisK_dim/P_sf"/>
</dbReference>
<feature type="domain" description="Histidine kinase" evidence="12">
    <location>
        <begin position="199"/>
        <end position="415"/>
    </location>
</feature>
<keyword evidence="5" id="KW-0808">Transferase</keyword>
<evidence type="ECO:0000256" key="11">
    <source>
        <dbReference type="SAM" id="Coils"/>
    </source>
</evidence>
<dbReference type="AlphaFoldDB" id="A0A930UYU7"/>
<dbReference type="GO" id="GO:0000156">
    <property type="term" value="F:phosphorelay response regulator activity"/>
    <property type="evidence" value="ECO:0007669"/>
    <property type="project" value="TreeGrafter"/>
</dbReference>
<keyword evidence="11" id="KW-0175">Coiled coil</keyword>
<dbReference type="Pfam" id="PF02518">
    <property type="entry name" value="HATPase_c"/>
    <property type="match status" value="1"/>
</dbReference>
<keyword evidence="14" id="KW-1185">Reference proteome</keyword>
<proteinExistence type="predicted"/>
<dbReference type="EMBL" id="JADIVZ010000001">
    <property type="protein sequence ID" value="MBF4160530.1"/>
    <property type="molecule type" value="Genomic_DNA"/>
</dbReference>
<dbReference type="InterPro" id="IPR036890">
    <property type="entry name" value="HATPase_C_sf"/>
</dbReference>
<dbReference type="Gene3D" id="1.10.287.130">
    <property type="match status" value="1"/>
</dbReference>
<reference evidence="13" key="1">
    <citation type="submission" date="2020-11" db="EMBL/GenBank/DDBJ databases">
        <title>Nocardioides sp. CBS4Y-1, whole genome shotgun sequence.</title>
        <authorList>
            <person name="Tuo L."/>
        </authorList>
    </citation>
    <scope>NUCLEOTIDE SEQUENCE</scope>
    <source>
        <strain evidence="13">CBS4Y-1</strain>
    </source>
</reference>
<dbReference type="GO" id="GO:0005886">
    <property type="term" value="C:plasma membrane"/>
    <property type="evidence" value="ECO:0007669"/>
    <property type="project" value="UniProtKB-SubCell"/>
</dbReference>
<evidence type="ECO:0000256" key="1">
    <source>
        <dbReference type="ARBA" id="ARBA00000085"/>
    </source>
</evidence>
<dbReference type="SUPFAM" id="SSF55874">
    <property type="entry name" value="ATPase domain of HSP90 chaperone/DNA topoisomerase II/histidine kinase"/>
    <property type="match status" value="1"/>
</dbReference>
<keyword evidence="9" id="KW-0902">Two-component regulatory system</keyword>
<keyword evidence="4" id="KW-0597">Phosphoprotein</keyword>
<dbReference type="RefSeq" id="WP_194501744.1">
    <property type="nucleotide sequence ID" value="NZ_JADIVZ010000001.1"/>
</dbReference>
<evidence type="ECO:0000256" key="10">
    <source>
        <dbReference type="ARBA" id="ARBA00039401"/>
    </source>
</evidence>
<dbReference type="GO" id="GO:0000155">
    <property type="term" value="F:phosphorelay sensor kinase activity"/>
    <property type="evidence" value="ECO:0007669"/>
    <property type="project" value="InterPro"/>
</dbReference>
<evidence type="ECO:0000256" key="3">
    <source>
        <dbReference type="ARBA" id="ARBA00012438"/>
    </source>
</evidence>
<dbReference type="PANTHER" id="PTHR42878">
    <property type="entry name" value="TWO-COMPONENT HISTIDINE KINASE"/>
    <property type="match status" value="1"/>
</dbReference>
<keyword evidence="6" id="KW-0547">Nucleotide-binding</keyword>
<dbReference type="EC" id="2.7.13.3" evidence="3"/>
<evidence type="ECO:0000313" key="14">
    <source>
        <dbReference type="Proteomes" id="UP000656804"/>
    </source>
</evidence>
<gene>
    <name evidence="13" type="ORF">ISG29_02435</name>
</gene>
<evidence type="ECO:0000256" key="5">
    <source>
        <dbReference type="ARBA" id="ARBA00022679"/>
    </source>
</evidence>
<dbReference type="GO" id="GO:0005524">
    <property type="term" value="F:ATP binding"/>
    <property type="evidence" value="ECO:0007669"/>
    <property type="project" value="UniProtKB-KW"/>
</dbReference>
<evidence type="ECO:0000256" key="8">
    <source>
        <dbReference type="ARBA" id="ARBA00022840"/>
    </source>
</evidence>
<evidence type="ECO:0000256" key="9">
    <source>
        <dbReference type="ARBA" id="ARBA00023012"/>
    </source>
</evidence>
<accession>A0A930UYU7</accession>
<keyword evidence="7 13" id="KW-0418">Kinase</keyword>
<dbReference type="InterPro" id="IPR050351">
    <property type="entry name" value="BphY/WalK/GraS-like"/>
</dbReference>
<evidence type="ECO:0000256" key="6">
    <source>
        <dbReference type="ARBA" id="ARBA00022741"/>
    </source>
</evidence>
<evidence type="ECO:0000256" key="4">
    <source>
        <dbReference type="ARBA" id="ARBA00022553"/>
    </source>
</evidence>
<feature type="coiled-coil region" evidence="11">
    <location>
        <begin position="162"/>
        <end position="189"/>
    </location>
</feature>
<dbReference type="Proteomes" id="UP000656804">
    <property type="component" value="Unassembled WGS sequence"/>
</dbReference>
<dbReference type="Pfam" id="PF00512">
    <property type="entry name" value="HisKA"/>
    <property type="match status" value="1"/>
</dbReference>
<dbReference type="InterPro" id="IPR003661">
    <property type="entry name" value="HisK_dim/P_dom"/>
</dbReference>
<dbReference type="CDD" id="cd00082">
    <property type="entry name" value="HisKA"/>
    <property type="match status" value="1"/>
</dbReference>
<organism evidence="13 14">
    <name type="scientific">Nocardioides acrostichi</name>
    <dbReference type="NCBI Taxonomy" id="2784339"/>
    <lineage>
        <taxon>Bacteria</taxon>
        <taxon>Bacillati</taxon>
        <taxon>Actinomycetota</taxon>
        <taxon>Actinomycetes</taxon>
        <taxon>Propionibacteriales</taxon>
        <taxon>Nocardioidaceae</taxon>
        <taxon>Nocardioides</taxon>
    </lineage>
</organism>
<dbReference type="InterPro" id="IPR004358">
    <property type="entry name" value="Sig_transdc_His_kin-like_C"/>
</dbReference>
<evidence type="ECO:0000256" key="2">
    <source>
        <dbReference type="ARBA" id="ARBA00004236"/>
    </source>
</evidence>
<evidence type="ECO:0000259" key="12">
    <source>
        <dbReference type="PROSITE" id="PS50109"/>
    </source>
</evidence>
<dbReference type="Gene3D" id="3.30.450.40">
    <property type="match status" value="1"/>
</dbReference>
<dbReference type="SUPFAM" id="SSF55781">
    <property type="entry name" value="GAF domain-like"/>
    <property type="match status" value="1"/>
</dbReference>
<protein>
    <recommendedName>
        <fullName evidence="10">Sensor-like histidine kinase SenX3</fullName>
        <ecNumber evidence="3">2.7.13.3</ecNumber>
    </recommendedName>
</protein>
<dbReference type="PANTHER" id="PTHR42878:SF7">
    <property type="entry name" value="SENSOR HISTIDINE KINASE GLRK"/>
    <property type="match status" value="1"/>
</dbReference>
<dbReference type="InterPro" id="IPR005467">
    <property type="entry name" value="His_kinase_dom"/>
</dbReference>
<evidence type="ECO:0000256" key="7">
    <source>
        <dbReference type="ARBA" id="ARBA00022777"/>
    </source>
</evidence>
<name>A0A930UYU7_9ACTN</name>